<dbReference type="Proteomes" id="UP000061660">
    <property type="component" value="Chromosome"/>
</dbReference>
<keyword evidence="3" id="KW-1185">Reference proteome</keyword>
<evidence type="ECO:0000256" key="1">
    <source>
        <dbReference type="SAM" id="Phobius"/>
    </source>
</evidence>
<dbReference type="AlphaFoldDB" id="A0A0U2U7I0"/>
<evidence type="ECO:0000313" key="3">
    <source>
        <dbReference type="Proteomes" id="UP000061660"/>
    </source>
</evidence>
<name>A0A0U2U7I0_9BACL</name>
<dbReference type="EMBL" id="CP013652">
    <property type="protein sequence ID" value="ALS22136.1"/>
    <property type="molecule type" value="Genomic_DNA"/>
</dbReference>
<gene>
    <name evidence="2" type="ORF">IJ22_17620</name>
</gene>
<reference evidence="2 3" key="2">
    <citation type="journal article" date="2016" name="Genome Announc.">
        <title>Complete Genome Sequences of Two Interactive Moderate Thermophiles, Paenibacillus napthalenovorans 32O-Y and Paenibacillus sp. 32O-W.</title>
        <authorList>
            <person name="Butler R.R.III."/>
            <person name="Wang J."/>
            <person name="Stark B.C."/>
            <person name="Pombert J.F."/>
        </authorList>
    </citation>
    <scope>NUCLEOTIDE SEQUENCE [LARGE SCALE GENOMIC DNA]</scope>
    <source>
        <strain evidence="2 3">32O-Y</strain>
    </source>
</reference>
<dbReference type="KEGG" id="pnp:IJ22_17620"/>
<sequence>MFKQRLKTFILHLIGIPLGILVMSVWIAFIWAISEYTPFLEILTILLDKYQYYILGIVVLCFSLAAIWKFVY</sequence>
<organism evidence="2 3">
    <name type="scientific">Paenibacillus naphthalenovorans</name>
    <dbReference type="NCBI Taxonomy" id="162209"/>
    <lineage>
        <taxon>Bacteria</taxon>
        <taxon>Bacillati</taxon>
        <taxon>Bacillota</taxon>
        <taxon>Bacilli</taxon>
        <taxon>Bacillales</taxon>
        <taxon>Paenibacillaceae</taxon>
        <taxon>Paenibacillus</taxon>
    </lineage>
</organism>
<keyword evidence="1" id="KW-0812">Transmembrane</keyword>
<evidence type="ECO:0000313" key="2">
    <source>
        <dbReference type="EMBL" id="ALS22136.1"/>
    </source>
</evidence>
<feature type="transmembrane region" description="Helical" evidence="1">
    <location>
        <begin position="9"/>
        <end position="32"/>
    </location>
</feature>
<proteinExistence type="predicted"/>
<dbReference type="PATRIC" id="fig|162209.4.peg.1866"/>
<reference evidence="3" key="1">
    <citation type="submission" date="2015-12" db="EMBL/GenBank/DDBJ databases">
        <title>Complete genome sequences of two moderately thermophilic Paenibacillus species.</title>
        <authorList>
            <person name="Butler R.III."/>
            <person name="Wang J."/>
            <person name="Stark B.C."/>
            <person name="Pombert J.-F."/>
        </authorList>
    </citation>
    <scope>NUCLEOTIDE SEQUENCE [LARGE SCALE GENOMIC DNA]</scope>
    <source>
        <strain evidence="3">32O-Y</strain>
    </source>
</reference>
<feature type="transmembrane region" description="Helical" evidence="1">
    <location>
        <begin position="52"/>
        <end position="71"/>
    </location>
</feature>
<protein>
    <submittedName>
        <fullName evidence="2">Uncharacterized protein</fullName>
    </submittedName>
</protein>
<keyword evidence="1" id="KW-1133">Transmembrane helix</keyword>
<accession>A0A0U2U7I0</accession>
<dbReference type="STRING" id="162209.IJ22_17620"/>
<keyword evidence="1" id="KW-0472">Membrane</keyword>